<reference evidence="1 2" key="1">
    <citation type="submission" date="2019-10" db="EMBL/GenBank/DDBJ databases">
        <authorList>
            <person name="Palmer J.M."/>
        </authorList>
    </citation>
    <scope>NUCLEOTIDE SEQUENCE [LARGE SCALE GENOMIC DNA]</scope>
    <source>
        <strain evidence="1 2">TWF718</strain>
    </source>
</reference>
<evidence type="ECO:0000313" key="1">
    <source>
        <dbReference type="EMBL" id="KAK6357751.1"/>
    </source>
</evidence>
<sequence>MYIKERGPRLTEIQSQSRWVLKKGYSGLIIPNYASYDVKTADLKVIVYHKWFELGDTSASPATSREVLGNGPLSVVLGPVTKPDLPKVTYLLHHEKFPIFIANADTIKTATIGGGTFQLENRTGEPIAAGRIKRFEIVPSSKGNLSPDIFDLVVQWAYTGDFDSTPYGPDKAVNIKSNRLDKKVAVASLLMGEEDLLALAIQKLRVRMDCTTNENSRVLNMGTSIGALLKGGVCGVTDDSDDEKLDMIFEGAIREAAENALDEVLEEQGCPILGQSGRAGSSDKWGKRAFYQGNRVGKKVGK</sequence>
<comment type="caution">
    <text evidence="1">The sequence shown here is derived from an EMBL/GenBank/DDBJ whole genome shotgun (WGS) entry which is preliminary data.</text>
</comment>
<evidence type="ECO:0000313" key="2">
    <source>
        <dbReference type="Proteomes" id="UP001313282"/>
    </source>
</evidence>
<dbReference type="AlphaFoldDB" id="A0AAN8RT11"/>
<keyword evidence="2" id="KW-1185">Reference proteome</keyword>
<dbReference type="EMBL" id="JAVHNR010000001">
    <property type="protein sequence ID" value="KAK6357751.1"/>
    <property type="molecule type" value="Genomic_DNA"/>
</dbReference>
<dbReference type="Proteomes" id="UP001313282">
    <property type="component" value="Unassembled WGS sequence"/>
</dbReference>
<gene>
    <name evidence="1" type="ORF">TWF718_002059</name>
</gene>
<protein>
    <submittedName>
        <fullName evidence="1">Uncharacterized protein</fullName>
    </submittedName>
</protein>
<proteinExistence type="predicted"/>
<name>A0AAN8RT11_9PEZI</name>
<accession>A0AAN8RT11</accession>
<organism evidence="1 2">
    <name type="scientific">Orbilia javanica</name>
    <dbReference type="NCBI Taxonomy" id="47235"/>
    <lineage>
        <taxon>Eukaryota</taxon>
        <taxon>Fungi</taxon>
        <taxon>Dikarya</taxon>
        <taxon>Ascomycota</taxon>
        <taxon>Pezizomycotina</taxon>
        <taxon>Orbiliomycetes</taxon>
        <taxon>Orbiliales</taxon>
        <taxon>Orbiliaceae</taxon>
        <taxon>Orbilia</taxon>
    </lineage>
</organism>